<evidence type="ECO:0000256" key="4">
    <source>
        <dbReference type="ARBA" id="ARBA00022475"/>
    </source>
</evidence>
<comment type="subcellular location">
    <subcellularLocation>
        <location evidence="2">Cell inner membrane</location>
    </subcellularLocation>
    <subcellularLocation>
        <location evidence="1">Cell membrane</location>
        <topology evidence="1">Peripheral membrane protein</topology>
    </subcellularLocation>
</comment>
<dbReference type="EMBL" id="FOIM01000055">
    <property type="protein sequence ID" value="SEU20590.1"/>
    <property type="molecule type" value="Genomic_DNA"/>
</dbReference>
<evidence type="ECO:0000256" key="6">
    <source>
        <dbReference type="ARBA" id="ARBA00022737"/>
    </source>
</evidence>
<dbReference type="CDD" id="cd03216">
    <property type="entry name" value="ABC_Carb_Monos_I"/>
    <property type="match status" value="1"/>
</dbReference>
<evidence type="ECO:0000256" key="10">
    <source>
        <dbReference type="ARBA" id="ARBA00023136"/>
    </source>
</evidence>
<evidence type="ECO:0000259" key="11">
    <source>
        <dbReference type="PROSITE" id="PS50893"/>
    </source>
</evidence>
<dbReference type="InterPro" id="IPR027417">
    <property type="entry name" value="P-loop_NTPase"/>
</dbReference>
<protein>
    <submittedName>
        <fullName evidence="12">Ribose transport system ATP-binding protein</fullName>
    </submittedName>
</protein>
<dbReference type="PROSITE" id="PS00211">
    <property type="entry name" value="ABC_TRANSPORTER_1"/>
    <property type="match status" value="1"/>
</dbReference>
<keyword evidence="3" id="KW-0813">Transport</keyword>
<dbReference type="GO" id="GO:0005524">
    <property type="term" value="F:ATP binding"/>
    <property type="evidence" value="ECO:0007669"/>
    <property type="project" value="UniProtKB-KW"/>
</dbReference>
<feature type="domain" description="ABC transporter" evidence="11">
    <location>
        <begin position="6"/>
        <end position="241"/>
    </location>
</feature>
<keyword evidence="9" id="KW-1278">Translocase</keyword>
<keyword evidence="4" id="KW-1003">Cell membrane</keyword>
<dbReference type="STRING" id="460384.SAMN05216313_15512"/>
<evidence type="ECO:0000256" key="8">
    <source>
        <dbReference type="ARBA" id="ARBA00022840"/>
    </source>
</evidence>
<evidence type="ECO:0000256" key="5">
    <source>
        <dbReference type="ARBA" id="ARBA00022597"/>
    </source>
</evidence>
<gene>
    <name evidence="12" type="ORF">SAMN05216313_15512</name>
</gene>
<dbReference type="GO" id="GO:0015749">
    <property type="term" value="P:monosaccharide transmembrane transport"/>
    <property type="evidence" value="ECO:0007669"/>
    <property type="project" value="UniProtKB-ARBA"/>
</dbReference>
<dbReference type="Pfam" id="PF00005">
    <property type="entry name" value="ABC_tran"/>
    <property type="match status" value="2"/>
</dbReference>
<proteinExistence type="predicted"/>
<keyword evidence="5" id="KW-0762">Sugar transport</keyword>
<dbReference type="GO" id="GO:0016887">
    <property type="term" value="F:ATP hydrolysis activity"/>
    <property type="evidence" value="ECO:0007669"/>
    <property type="project" value="InterPro"/>
</dbReference>
<evidence type="ECO:0000256" key="1">
    <source>
        <dbReference type="ARBA" id="ARBA00004202"/>
    </source>
</evidence>
<dbReference type="GO" id="GO:0005886">
    <property type="term" value="C:plasma membrane"/>
    <property type="evidence" value="ECO:0007669"/>
    <property type="project" value="UniProtKB-SubCell"/>
</dbReference>
<dbReference type="PROSITE" id="PS50893">
    <property type="entry name" value="ABC_TRANSPORTER_2"/>
    <property type="match status" value="2"/>
</dbReference>
<dbReference type="GeneID" id="93281403"/>
<sequence length="501" mass="55567">MGEVIVSMKNITKTFPGVKALDNVNFELRSGEVMALLGENGAGKSTLMKILSGVYTRDSGTMEIFGTEYGDLTPKKAREIGVAIIHQELNMCRHLTVTENMFLGREKAGRLTLKESEMEAEARRILGDLKIDLDPRQTVGDLPVSKQQMVEIAKALSVNAKILIMDEPTSSLTAKEIDELFRIIRQLKAEGRGIVYISHRLEELQAIVDRVTIMRDGQYIMDSDFKDLTMDKIIANMVGREIKEQFPRVTCEKGEKVFEVRNLNAGRLVRDINFSLYEGEIVGFAGLMGAGRTETTRAIFGVDQKTSGQFFLDGKEVKINCPMDAIRAGIVLAPEDRKKDGLCIKLSIRQNLALPNLDLVCNKLGVINSSKEDDLCEEAVKNLLIKTPGLEINAGNLSGGNQQKVVVGKWLARNSRVVIFDEPTRGIDVGAKVEIYNLMNKLKQEGIAVMFVSSEMPEVLGIADRIIVMCDGRITGEVSAQETTQNEILKYATEFEKKQVS</sequence>
<dbReference type="SMART" id="SM00382">
    <property type="entry name" value="AAA"/>
    <property type="match status" value="2"/>
</dbReference>
<dbReference type="FunFam" id="3.40.50.300:FF:000126">
    <property type="entry name" value="Galactose/methyl galactoside import ATP-binding protein MglA"/>
    <property type="match status" value="1"/>
</dbReference>
<dbReference type="FunFam" id="3.40.50.300:FF:000127">
    <property type="entry name" value="Ribose import ATP-binding protein RbsA"/>
    <property type="match status" value="1"/>
</dbReference>
<evidence type="ECO:0000256" key="3">
    <source>
        <dbReference type="ARBA" id="ARBA00022448"/>
    </source>
</evidence>
<evidence type="ECO:0000313" key="13">
    <source>
        <dbReference type="Proteomes" id="UP000198508"/>
    </source>
</evidence>
<keyword evidence="6" id="KW-0677">Repeat</keyword>
<dbReference type="PANTHER" id="PTHR43790:SF3">
    <property type="entry name" value="D-ALLOSE IMPORT ATP-BINDING PROTEIN ALSA-RELATED"/>
    <property type="match status" value="1"/>
</dbReference>
<dbReference type="AlphaFoldDB" id="A0A1I0K9V7"/>
<dbReference type="InterPro" id="IPR017871">
    <property type="entry name" value="ABC_transporter-like_CS"/>
</dbReference>
<keyword evidence="8 12" id="KW-0067">ATP-binding</keyword>
<dbReference type="InterPro" id="IPR003439">
    <property type="entry name" value="ABC_transporter-like_ATP-bd"/>
</dbReference>
<dbReference type="InterPro" id="IPR050107">
    <property type="entry name" value="ABC_carbohydrate_import_ATPase"/>
</dbReference>
<keyword evidence="10" id="KW-0472">Membrane</keyword>
<keyword evidence="13" id="KW-1185">Reference proteome</keyword>
<dbReference type="RefSeq" id="WP_092371747.1">
    <property type="nucleotide sequence ID" value="NZ_CABJCG010000008.1"/>
</dbReference>
<evidence type="ECO:0000256" key="9">
    <source>
        <dbReference type="ARBA" id="ARBA00022967"/>
    </source>
</evidence>
<feature type="domain" description="ABC transporter" evidence="11">
    <location>
        <begin position="252"/>
        <end position="496"/>
    </location>
</feature>
<dbReference type="Proteomes" id="UP000198508">
    <property type="component" value="Unassembled WGS sequence"/>
</dbReference>
<keyword evidence="7" id="KW-0547">Nucleotide-binding</keyword>
<evidence type="ECO:0000313" key="12">
    <source>
        <dbReference type="EMBL" id="SEU20590.1"/>
    </source>
</evidence>
<evidence type="ECO:0000256" key="2">
    <source>
        <dbReference type="ARBA" id="ARBA00004533"/>
    </source>
</evidence>
<name>A0A1I0K9V7_9FIRM</name>
<dbReference type="CDD" id="cd03215">
    <property type="entry name" value="ABC_Carb_Monos_II"/>
    <property type="match status" value="1"/>
</dbReference>
<dbReference type="PANTHER" id="PTHR43790">
    <property type="entry name" value="CARBOHYDRATE TRANSPORT ATP-BINDING PROTEIN MG119-RELATED"/>
    <property type="match status" value="1"/>
</dbReference>
<dbReference type="InterPro" id="IPR003593">
    <property type="entry name" value="AAA+_ATPase"/>
</dbReference>
<accession>A0A1I0K9V7</accession>
<reference evidence="13" key="1">
    <citation type="submission" date="2016-10" db="EMBL/GenBank/DDBJ databases">
        <authorList>
            <person name="Varghese N."/>
            <person name="Submissions S."/>
        </authorList>
    </citation>
    <scope>NUCLEOTIDE SEQUENCE [LARGE SCALE GENOMIC DNA]</scope>
    <source>
        <strain evidence="13">NLAE-zl-G277</strain>
    </source>
</reference>
<evidence type="ECO:0000256" key="7">
    <source>
        <dbReference type="ARBA" id="ARBA00022741"/>
    </source>
</evidence>
<dbReference type="Gene3D" id="3.40.50.300">
    <property type="entry name" value="P-loop containing nucleotide triphosphate hydrolases"/>
    <property type="match status" value="2"/>
</dbReference>
<dbReference type="SUPFAM" id="SSF52540">
    <property type="entry name" value="P-loop containing nucleoside triphosphate hydrolases"/>
    <property type="match status" value="2"/>
</dbReference>
<organism evidence="12 13">
    <name type="scientific">Enterocloster lavalensis</name>
    <dbReference type="NCBI Taxonomy" id="460384"/>
    <lineage>
        <taxon>Bacteria</taxon>
        <taxon>Bacillati</taxon>
        <taxon>Bacillota</taxon>
        <taxon>Clostridia</taxon>
        <taxon>Lachnospirales</taxon>
        <taxon>Lachnospiraceae</taxon>
        <taxon>Enterocloster</taxon>
    </lineage>
</organism>